<organism evidence="6 7">
    <name type="scientific">Noviherbaspirillum saxi</name>
    <dbReference type="NCBI Taxonomy" id="2320863"/>
    <lineage>
        <taxon>Bacteria</taxon>
        <taxon>Pseudomonadati</taxon>
        <taxon>Pseudomonadota</taxon>
        <taxon>Betaproteobacteria</taxon>
        <taxon>Burkholderiales</taxon>
        <taxon>Oxalobacteraceae</taxon>
        <taxon>Noviherbaspirillum</taxon>
    </lineage>
</organism>
<keyword evidence="7" id="KW-1185">Reference proteome</keyword>
<evidence type="ECO:0000256" key="2">
    <source>
        <dbReference type="ARBA" id="ARBA00022448"/>
    </source>
</evidence>
<dbReference type="Gene3D" id="3.40.50.2300">
    <property type="match status" value="2"/>
</dbReference>
<dbReference type="PANTHER" id="PTHR30483:SF6">
    <property type="entry name" value="PERIPLASMIC BINDING PROTEIN OF ABC TRANSPORTER FOR NATURAL AMINO ACIDS"/>
    <property type="match status" value="1"/>
</dbReference>
<feature type="domain" description="Leucine-binding protein" evidence="5">
    <location>
        <begin position="41"/>
        <end position="362"/>
    </location>
</feature>
<evidence type="ECO:0000259" key="5">
    <source>
        <dbReference type="Pfam" id="PF13458"/>
    </source>
</evidence>
<dbReference type="EMBL" id="QYUO01000003">
    <property type="protein sequence ID" value="RJF91804.1"/>
    <property type="molecule type" value="Genomic_DNA"/>
</dbReference>
<dbReference type="AlphaFoldDB" id="A0A3A3FH28"/>
<dbReference type="GO" id="GO:0006865">
    <property type="term" value="P:amino acid transport"/>
    <property type="evidence" value="ECO:0007669"/>
    <property type="project" value="UniProtKB-KW"/>
</dbReference>
<evidence type="ECO:0000256" key="3">
    <source>
        <dbReference type="ARBA" id="ARBA00022729"/>
    </source>
</evidence>
<accession>A0A3A3FH28</accession>
<dbReference type="InterPro" id="IPR028082">
    <property type="entry name" value="Peripla_BP_I"/>
</dbReference>
<keyword evidence="2" id="KW-0813">Transport</keyword>
<name>A0A3A3FH28_9BURK</name>
<gene>
    <name evidence="6" type="ORF">D3871_24280</name>
</gene>
<evidence type="ECO:0000256" key="1">
    <source>
        <dbReference type="ARBA" id="ARBA00010062"/>
    </source>
</evidence>
<comment type="caution">
    <text evidence="6">The sequence shown here is derived from an EMBL/GenBank/DDBJ whole genome shotgun (WGS) entry which is preliminary data.</text>
</comment>
<dbReference type="PRINTS" id="PR00337">
    <property type="entry name" value="LEUILEVALBP"/>
</dbReference>
<comment type="similarity">
    <text evidence="1">Belongs to the leucine-binding protein family.</text>
</comment>
<evidence type="ECO:0000313" key="7">
    <source>
        <dbReference type="Proteomes" id="UP000265955"/>
    </source>
</evidence>
<reference evidence="7" key="1">
    <citation type="submission" date="2018-09" db="EMBL/GenBank/DDBJ databases">
        <authorList>
            <person name="Zhu H."/>
        </authorList>
    </citation>
    <scope>NUCLEOTIDE SEQUENCE [LARGE SCALE GENOMIC DNA]</scope>
    <source>
        <strain evidence="7">K1R23-30</strain>
    </source>
</reference>
<proteinExistence type="inferred from homology"/>
<evidence type="ECO:0000313" key="6">
    <source>
        <dbReference type="EMBL" id="RJF91804.1"/>
    </source>
</evidence>
<protein>
    <submittedName>
        <fullName evidence="6">Branched-chain amino acid ABC transporter substrate-binding protein</fullName>
    </submittedName>
</protein>
<keyword evidence="4" id="KW-0029">Amino-acid transport</keyword>
<sequence>MPKFSTTFSEGLPNWKRATQVILCTLSLSALPHIAGAQDAIKLGFIGPLTGGNAQQGLGARNGFLLAIKQANAAGYPFRIEGITLDDASDPAVGVSAALKLVNDNQVAAVTAHWNSPVALATTPVFNRYQMPTVIWGAISPKITEANLPVVTRVTPTLEQENRPLAEWLVKSYNRKKMAIISDTSDYGVSNTNAMSQYFTAAGGTVISKAAAPVGTTDFQSMLTKIKSENPDIIYFGGVITEAALVRKQMMALGMAQIPMSAISGIYDPKYLEIAGSAANDTVVSSPRVPESAALQNFQKAYEAAGFSEPAGPYAKYAYDAANIMLKAIKENGYKDKAALAKVIRSIKYNGVLGQTEFDQKGQTRLPVIIDIKEARDGKWVDWAQK</sequence>
<dbReference type="InterPro" id="IPR028081">
    <property type="entry name" value="Leu-bd"/>
</dbReference>
<dbReference type="OrthoDB" id="9783240at2"/>
<dbReference type="PANTHER" id="PTHR30483">
    <property type="entry name" value="LEUCINE-SPECIFIC-BINDING PROTEIN"/>
    <property type="match status" value="1"/>
</dbReference>
<dbReference type="CDD" id="cd06342">
    <property type="entry name" value="PBP1_ABC_LIVBP-like"/>
    <property type="match status" value="1"/>
</dbReference>
<dbReference type="SUPFAM" id="SSF53822">
    <property type="entry name" value="Periplasmic binding protein-like I"/>
    <property type="match status" value="1"/>
</dbReference>
<dbReference type="InterPro" id="IPR051010">
    <property type="entry name" value="BCAA_transport"/>
</dbReference>
<dbReference type="Proteomes" id="UP000265955">
    <property type="component" value="Unassembled WGS sequence"/>
</dbReference>
<evidence type="ECO:0000256" key="4">
    <source>
        <dbReference type="ARBA" id="ARBA00022970"/>
    </source>
</evidence>
<keyword evidence="3" id="KW-0732">Signal</keyword>
<dbReference type="InterPro" id="IPR000709">
    <property type="entry name" value="Leu_Ile_Val-bd"/>
</dbReference>
<dbReference type="Pfam" id="PF13458">
    <property type="entry name" value="Peripla_BP_6"/>
    <property type="match status" value="1"/>
</dbReference>
<dbReference type="RefSeq" id="WP_119771702.1">
    <property type="nucleotide sequence ID" value="NZ_QYUO01000003.1"/>
</dbReference>